<evidence type="ECO:0000313" key="3">
    <source>
        <dbReference type="Proteomes" id="UP001314169"/>
    </source>
</evidence>
<dbReference type="Pfam" id="PF17673">
    <property type="entry name" value="DUF5532"/>
    <property type="match status" value="1"/>
</dbReference>
<gene>
    <name evidence="2" type="ORF">MPIPNATIZW_LOCUS2215</name>
</gene>
<reference evidence="2" key="1">
    <citation type="submission" date="2023-12" db="EMBL/GenBank/DDBJ databases">
        <authorList>
            <person name="Brown T."/>
        </authorList>
    </citation>
    <scope>NUCLEOTIDE SEQUENCE</scope>
</reference>
<evidence type="ECO:0000256" key="1">
    <source>
        <dbReference type="SAM" id="MobiDB-lite"/>
    </source>
</evidence>
<dbReference type="InterPro" id="IPR040022">
    <property type="entry name" value="C9orf153-like"/>
</dbReference>
<dbReference type="Proteomes" id="UP001314169">
    <property type="component" value="Chromosome 10"/>
</dbReference>
<dbReference type="PANTHER" id="PTHR37353:SF1">
    <property type="entry name" value="RIKEN CDNA 4921517D22 GENE"/>
    <property type="match status" value="1"/>
</dbReference>
<organism evidence="2 3">
    <name type="scientific">Pipistrellus nathusii</name>
    <name type="common">Nathusius' pipistrelle</name>
    <dbReference type="NCBI Taxonomy" id="59473"/>
    <lineage>
        <taxon>Eukaryota</taxon>
        <taxon>Metazoa</taxon>
        <taxon>Chordata</taxon>
        <taxon>Craniata</taxon>
        <taxon>Vertebrata</taxon>
        <taxon>Euteleostomi</taxon>
        <taxon>Mammalia</taxon>
        <taxon>Eutheria</taxon>
        <taxon>Laurasiatheria</taxon>
        <taxon>Chiroptera</taxon>
        <taxon>Yangochiroptera</taxon>
        <taxon>Vespertilionidae</taxon>
        <taxon>Pipistrellus</taxon>
    </lineage>
</organism>
<protein>
    <submittedName>
        <fullName evidence="2">Uncharacterized protein</fullName>
    </submittedName>
</protein>
<feature type="region of interest" description="Disordered" evidence="1">
    <location>
        <begin position="67"/>
        <end position="92"/>
    </location>
</feature>
<sequence length="255" mass="29169">MFSTRDDDASTDDVEAEFPRCSLPELYAQAENANKESKKSNRLKTLGLSPTEARRILTQILTITGRTDLGEDSQPALKDEEVRRKEEKPPSLTDLLHRSLLTGSPSHISRLGESKQRLAQYGIPPPMHTFPSEVILTDTNLSGTAQKRLASTGKVPKISISKVKTDRFLFEDRITEYSIIEPEKQFLDLRDLEWKYYKGITKWKHKTSDAFTKIQYNSEKRFVENKETPTIVFPSLVRRSLVIYPKVNFPPNLTL</sequence>
<dbReference type="EMBL" id="OY882867">
    <property type="protein sequence ID" value="CAK6433909.1"/>
    <property type="molecule type" value="Genomic_DNA"/>
</dbReference>
<feature type="region of interest" description="Disordered" evidence="1">
    <location>
        <begin position="1"/>
        <end position="20"/>
    </location>
</feature>
<feature type="compositionally biased region" description="Basic and acidic residues" evidence="1">
    <location>
        <begin position="77"/>
        <end position="89"/>
    </location>
</feature>
<dbReference type="PANTHER" id="PTHR37353">
    <property type="entry name" value="RIKEN CDNA 4921517D22 GENE"/>
    <property type="match status" value="1"/>
</dbReference>
<accession>A0ABN9Z6D4</accession>
<keyword evidence="3" id="KW-1185">Reference proteome</keyword>
<name>A0ABN9Z6D4_PIPNA</name>
<proteinExistence type="predicted"/>
<evidence type="ECO:0000313" key="2">
    <source>
        <dbReference type="EMBL" id="CAK6433909.1"/>
    </source>
</evidence>